<dbReference type="InterPro" id="IPR011322">
    <property type="entry name" value="N-reg_PII-like_a/b"/>
</dbReference>
<sequence length="97" mass="10761">MEPMKKVEVVVDSVYLNRVLDILERQGVSGYTVIRDVLGKGERGIMAGDELTDVFKNSYVFTVCSEEIAKSIAESLRPLLSKVGGVCIISDVLWLMH</sequence>
<evidence type="ECO:0000313" key="1">
    <source>
        <dbReference type="EMBL" id="HEW46143.1"/>
    </source>
</evidence>
<dbReference type="AlphaFoldDB" id="A0A7C2Z3J1"/>
<protein>
    <submittedName>
        <fullName evidence="1">Transcriptional regulator</fullName>
    </submittedName>
</protein>
<reference evidence="1" key="1">
    <citation type="journal article" date="2020" name="mSystems">
        <title>Genome- and Community-Level Interaction Insights into Carbon Utilization and Element Cycling Functions of Hydrothermarchaeota in Hydrothermal Sediment.</title>
        <authorList>
            <person name="Zhou Z."/>
            <person name="Liu Y."/>
            <person name="Xu W."/>
            <person name="Pan J."/>
            <person name="Luo Z.H."/>
            <person name="Li M."/>
        </authorList>
    </citation>
    <scope>NUCLEOTIDE SEQUENCE [LARGE SCALE GENOMIC DNA]</scope>
    <source>
        <strain evidence="1">SpSt-132</strain>
    </source>
</reference>
<dbReference type="InterPro" id="IPR015867">
    <property type="entry name" value="N-reg_PII/ATP_PRibTrfase_C"/>
</dbReference>
<name>A0A7C2Z3J1_9AQUI</name>
<dbReference type="GO" id="GO:0030234">
    <property type="term" value="F:enzyme regulator activity"/>
    <property type="evidence" value="ECO:0007669"/>
    <property type="project" value="InterPro"/>
</dbReference>
<dbReference type="Pfam" id="PF00543">
    <property type="entry name" value="P-II"/>
    <property type="match status" value="1"/>
</dbReference>
<dbReference type="EMBL" id="DSFP01000049">
    <property type="protein sequence ID" value="HEW46143.1"/>
    <property type="molecule type" value="Genomic_DNA"/>
</dbReference>
<gene>
    <name evidence="1" type="ORF">ENO47_05685</name>
</gene>
<proteinExistence type="predicted"/>
<dbReference type="Gene3D" id="3.30.70.120">
    <property type="match status" value="1"/>
</dbReference>
<organism evidence="1">
    <name type="scientific">Hydrogenobacter sp</name>
    <dbReference type="NCBI Taxonomy" id="2152829"/>
    <lineage>
        <taxon>Bacteria</taxon>
        <taxon>Pseudomonadati</taxon>
        <taxon>Aquificota</taxon>
        <taxon>Aquificia</taxon>
        <taxon>Aquificales</taxon>
        <taxon>Aquificaceae</taxon>
        <taxon>Hydrogenobacter</taxon>
    </lineage>
</organism>
<dbReference type="InterPro" id="IPR002187">
    <property type="entry name" value="N-reg_PII"/>
</dbReference>
<dbReference type="GO" id="GO:0006808">
    <property type="term" value="P:regulation of nitrogen utilization"/>
    <property type="evidence" value="ECO:0007669"/>
    <property type="project" value="InterPro"/>
</dbReference>
<accession>A0A7C2Z3J1</accession>
<comment type="caution">
    <text evidence="1">The sequence shown here is derived from an EMBL/GenBank/DDBJ whole genome shotgun (WGS) entry which is preliminary data.</text>
</comment>
<dbReference type="SUPFAM" id="SSF54913">
    <property type="entry name" value="GlnB-like"/>
    <property type="match status" value="1"/>
</dbReference>